<comment type="similarity">
    <text evidence="1 3">Belongs to the sulfotransferase 1 family.</text>
</comment>
<proteinExistence type="inferred from homology"/>
<gene>
    <name evidence="6" type="ORF">Dsin_028082</name>
</gene>
<feature type="compositionally biased region" description="Polar residues" evidence="4">
    <location>
        <begin position="1"/>
        <end position="11"/>
    </location>
</feature>
<dbReference type="AlphaFoldDB" id="A0AAD9ZRD8"/>
<organism evidence="6 7">
    <name type="scientific">Dipteronia sinensis</name>
    <dbReference type="NCBI Taxonomy" id="43782"/>
    <lineage>
        <taxon>Eukaryota</taxon>
        <taxon>Viridiplantae</taxon>
        <taxon>Streptophyta</taxon>
        <taxon>Embryophyta</taxon>
        <taxon>Tracheophyta</taxon>
        <taxon>Spermatophyta</taxon>
        <taxon>Magnoliopsida</taxon>
        <taxon>eudicotyledons</taxon>
        <taxon>Gunneridae</taxon>
        <taxon>Pentapetalae</taxon>
        <taxon>rosids</taxon>
        <taxon>malvids</taxon>
        <taxon>Sapindales</taxon>
        <taxon>Sapindaceae</taxon>
        <taxon>Hippocastanoideae</taxon>
        <taxon>Acereae</taxon>
        <taxon>Dipteronia</taxon>
    </lineage>
</organism>
<protein>
    <recommendedName>
        <fullName evidence="3">Sulfotransferase</fullName>
        <ecNumber evidence="3">2.8.2.-</ecNumber>
    </recommendedName>
</protein>
<evidence type="ECO:0000256" key="2">
    <source>
        <dbReference type="ARBA" id="ARBA00022679"/>
    </source>
</evidence>
<feature type="region of interest" description="Disordered" evidence="4">
    <location>
        <begin position="1"/>
        <end position="20"/>
    </location>
</feature>
<evidence type="ECO:0000256" key="4">
    <source>
        <dbReference type="SAM" id="MobiDB-lite"/>
    </source>
</evidence>
<dbReference type="Proteomes" id="UP001281410">
    <property type="component" value="Unassembled WGS sequence"/>
</dbReference>
<sequence>MEKAIDSSQPKASHGVEDSNLSNEVEELLLTLPREKNFDGTYLYQFDGVWYRHSFLYGMIATQRNPLDQFISQWNLLLKEAHDNKRETLSLEESFEMVCRGIQNSGPLWEHVLGYWKASLDRCPFSNLEENQGVIEEIVKLCSFGNMKDLEVNKIGRNVSGVGPKNYSAFFRKGEVGDWKNYLTPSMSERLECLMEEKFSGSGLSFRLS</sequence>
<dbReference type="SUPFAM" id="SSF52540">
    <property type="entry name" value="P-loop containing nucleoside triphosphate hydrolases"/>
    <property type="match status" value="1"/>
</dbReference>
<comment type="caution">
    <text evidence="6">The sequence shown here is derived from an EMBL/GenBank/DDBJ whole genome shotgun (WGS) entry which is preliminary data.</text>
</comment>
<dbReference type="Gene3D" id="3.40.50.300">
    <property type="entry name" value="P-loop containing nucleotide triphosphate hydrolases"/>
    <property type="match status" value="1"/>
</dbReference>
<accession>A0AAD9ZRD8</accession>
<keyword evidence="7" id="KW-1185">Reference proteome</keyword>
<evidence type="ECO:0000313" key="6">
    <source>
        <dbReference type="EMBL" id="KAK3188521.1"/>
    </source>
</evidence>
<evidence type="ECO:0000259" key="5">
    <source>
        <dbReference type="Pfam" id="PF00685"/>
    </source>
</evidence>
<name>A0AAD9ZRD8_9ROSI</name>
<feature type="domain" description="Sulfotransferase" evidence="5">
    <location>
        <begin position="125"/>
        <end position="203"/>
    </location>
</feature>
<dbReference type="EC" id="2.8.2.-" evidence="3"/>
<evidence type="ECO:0000313" key="7">
    <source>
        <dbReference type="Proteomes" id="UP001281410"/>
    </source>
</evidence>
<dbReference type="PANTHER" id="PTHR11783">
    <property type="entry name" value="SULFOTRANSFERASE SULT"/>
    <property type="match status" value="1"/>
</dbReference>
<dbReference type="EMBL" id="JANJYJ010000009">
    <property type="protein sequence ID" value="KAK3188521.1"/>
    <property type="molecule type" value="Genomic_DNA"/>
</dbReference>
<evidence type="ECO:0000256" key="1">
    <source>
        <dbReference type="ARBA" id="ARBA00005771"/>
    </source>
</evidence>
<feature type="domain" description="Sulfotransferase" evidence="5">
    <location>
        <begin position="59"/>
        <end position="119"/>
    </location>
</feature>
<dbReference type="Pfam" id="PF00685">
    <property type="entry name" value="Sulfotransfer_1"/>
    <property type="match status" value="2"/>
</dbReference>
<dbReference type="InterPro" id="IPR000863">
    <property type="entry name" value="Sulfotransferase_dom"/>
</dbReference>
<keyword evidence="2 3" id="KW-0808">Transferase</keyword>
<evidence type="ECO:0000256" key="3">
    <source>
        <dbReference type="RuleBase" id="RU361155"/>
    </source>
</evidence>
<dbReference type="GO" id="GO:0008146">
    <property type="term" value="F:sulfotransferase activity"/>
    <property type="evidence" value="ECO:0007669"/>
    <property type="project" value="InterPro"/>
</dbReference>
<reference evidence="6" key="1">
    <citation type="journal article" date="2023" name="Plant J.">
        <title>Genome sequences and population genomics provide insights into the demographic history, inbreeding, and mutation load of two 'living fossil' tree species of Dipteronia.</title>
        <authorList>
            <person name="Feng Y."/>
            <person name="Comes H.P."/>
            <person name="Chen J."/>
            <person name="Zhu S."/>
            <person name="Lu R."/>
            <person name="Zhang X."/>
            <person name="Li P."/>
            <person name="Qiu J."/>
            <person name="Olsen K.M."/>
            <person name="Qiu Y."/>
        </authorList>
    </citation>
    <scope>NUCLEOTIDE SEQUENCE</scope>
    <source>
        <strain evidence="6">NBL</strain>
    </source>
</reference>
<dbReference type="InterPro" id="IPR027417">
    <property type="entry name" value="P-loop_NTPase"/>
</dbReference>